<dbReference type="EMBL" id="CP159578">
    <property type="protein sequence ID" value="XCJ78955.1"/>
    <property type="molecule type" value="Genomic_DNA"/>
</dbReference>
<comment type="catalytic activity">
    <reaction evidence="3">
        <text>guanosine(966) in 16S rRNA + S-adenosyl-L-methionine = N(2)-methylguanosine(966) in 16S rRNA + S-adenosyl-L-homocysteine + H(+)</text>
        <dbReference type="Rhea" id="RHEA:23548"/>
        <dbReference type="Rhea" id="RHEA-COMP:10211"/>
        <dbReference type="Rhea" id="RHEA-COMP:10212"/>
        <dbReference type="ChEBI" id="CHEBI:15378"/>
        <dbReference type="ChEBI" id="CHEBI:57856"/>
        <dbReference type="ChEBI" id="CHEBI:59789"/>
        <dbReference type="ChEBI" id="CHEBI:74269"/>
        <dbReference type="ChEBI" id="CHEBI:74481"/>
        <dbReference type="EC" id="2.1.1.171"/>
    </reaction>
</comment>
<dbReference type="RefSeq" id="WP_353979908.1">
    <property type="nucleotide sequence ID" value="NZ_CP159578.1"/>
</dbReference>
<dbReference type="PIRSF" id="PIRSF004553">
    <property type="entry name" value="CHP00095"/>
    <property type="match status" value="1"/>
</dbReference>
<evidence type="ECO:0000256" key="4">
    <source>
        <dbReference type="SAM" id="MobiDB-lite"/>
    </source>
</evidence>
<keyword evidence="2 3" id="KW-0808">Transferase</keyword>
<gene>
    <name evidence="5" type="primary">rsmD</name>
    <name evidence="5" type="ORF">ABV408_16145</name>
</gene>
<dbReference type="AlphaFoldDB" id="A0AB74UDF7"/>
<evidence type="ECO:0000256" key="3">
    <source>
        <dbReference type="PIRNR" id="PIRNR004553"/>
    </source>
</evidence>
<sequence length="217" mass="23573">MNRRRSQRGAPGGRATSPAADSGRRGQRASHGGRGELRLIGGEFRRRRLPILDNPGLRPTPDRVRETLFNWLAFELAGTRVLDLFAGTGALGLEALSRGAGEVHFVEAAAPVAAALTRNLDTLGVQATVHRSDVAAYLAGAAQPFGLVFLDPPFRQGLATATCERLEQGGWLAPHAWIYVETEHELAWQAPPGWQLHRELRAGDSHARLFRRTPPAA</sequence>
<accession>A0AB74UDF7</accession>
<dbReference type="InterPro" id="IPR029063">
    <property type="entry name" value="SAM-dependent_MTases_sf"/>
</dbReference>
<dbReference type="NCBIfam" id="TIGR00095">
    <property type="entry name" value="16S rRNA (guanine(966)-N(2))-methyltransferase RsmD"/>
    <property type="match status" value="1"/>
</dbReference>
<reference evidence="5" key="1">
    <citation type="submission" date="2024-06" db="EMBL/GenBank/DDBJ databases">
        <title>Complete genome of Salinicola endophyticus HNIBRBA4755.</title>
        <authorList>
            <person name="Shin S.Y."/>
            <person name="Kang H."/>
            <person name="Song J."/>
        </authorList>
    </citation>
    <scope>NUCLEOTIDE SEQUENCE</scope>
    <source>
        <strain evidence="5">HNIBRBA4755</strain>
    </source>
</reference>
<evidence type="ECO:0000313" key="5">
    <source>
        <dbReference type="EMBL" id="XCJ78955.1"/>
    </source>
</evidence>
<evidence type="ECO:0000256" key="2">
    <source>
        <dbReference type="ARBA" id="ARBA00022679"/>
    </source>
</evidence>
<comment type="similarity">
    <text evidence="3">Belongs to the methyltransferase superfamily. RsmD family.</text>
</comment>
<feature type="region of interest" description="Disordered" evidence="4">
    <location>
        <begin position="1"/>
        <end position="37"/>
    </location>
</feature>
<dbReference type="InterPro" id="IPR004398">
    <property type="entry name" value="RNA_MeTrfase_RsmD"/>
</dbReference>
<dbReference type="CDD" id="cd02440">
    <property type="entry name" value="AdoMet_MTases"/>
    <property type="match status" value="1"/>
</dbReference>
<dbReference type="EC" id="2.1.1.171" evidence="3"/>
<keyword evidence="3" id="KW-0698">rRNA processing</keyword>
<dbReference type="PANTHER" id="PTHR43542:SF1">
    <property type="entry name" value="METHYLTRANSFERASE"/>
    <property type="match status" value="1"/>
</dbReference>
<evidence type="ECO:0000256" key="1">
    <source>
        <dbReference type="ARBA" id="ARBA00022603"/>
    </source>
</evidence>
<comment type="function">
    <text evidence="3">Specifically methylates the guanine in position 966 of 16S rRNA in the assembled 30S particle.</text>
</comment>
<dbReference type="GO" id="GO:0052913">
    <property type="term" value="F:16S rRNA (guanine(966)-N(2))-methyltransferase activity"/>
    <property type="evidence" value="ECO:0007669"/>
    <property type="project" value="UniProtKB-EC"/>
</dbReference>
<name>A0AB74UDF7_9GAMM</name>
<keyword evidence="1 3" id="KW-0489">Methyltransferase</keyword>
<dbReference type="PANTHER" id="PTHR43542">
    <property type="entry name" value="METHYLTRANSFERASE"/>
    <property type="match status" value="1"/>
</dbReference>
<protein>
    <recommendedName>
        <fullName evidence="3">Ribosomal RNA small subunit methyltransferase D</fullName>
        <ecNumber evidence="3">2.1.1.171</ecNumber>
    </recommendedName>
</protein>
<organism evidence="5">
    <name type="scientific">Salinicola endophyticus</name>
    <dbReference type="NCBI Taxonomy" id="1949083"/>
    <lineage>
        <taxon>Bacteria</taxon>
        <taxon>Pseudomonadati</taxon>
        <taxon>Pseudomonadota</taxon>
        <taxon>Gammaproteobacteria</taxon>
        <taxon>Oceanospirillales</taxon>
        <taxon>Halomonadaceae</taxon>
        <taxon>Salinicola</taxon>
    </lineage>
</organism>
<keyword evidence="3" id="KW-0949">S-adenosyl-L-methionine</keyword>
<dbReference type="Pfam" id="PF03602">
    <property type="entry name" value="Cons_hypoth95"/>
    <property type="match status" value="1"/>
</dbReference>
<dbReference type="SUPFAM" id="SSF53335">
    <property type="entry name" value="S-adenosyl-L-methionine-dependent methyltransferases"/>
    <property type="match status" value="1"/>
</dbReference>
<proteinExistence type="inferred from homology"/>
<dbReference type="Gene3D" id="3.40.50.150">
    <property type="entry name" value="Vaccinia Virus protein VP39"/>
    <property type="match status" value="1"/>
</dbReference>